<dbReference type="Gene3D" id="3.20.20.80">
    <property type="entry name" value="Glycosidases"/>
    <property type="match status" value="1"/>
</dbReference>
<reference evidence="4" key="1">
    <citation type="journal article" date="2013" name="Nature">
        <title>Draft genome of the wheat A-genome progenitor Triticum urartu.</title>
        <authorList>
            <person name="Ling H.Q."/>
            <person name="Zhao S."/>
            <person name="Liu D."/>
            <person name="Wang J."/>
            <person name="Sun H."/>
            <person name="Zhang C."/>
            <person name="Fan H."/>
            <person name="Li D."/>
            <person name="Dong L."/>
            <person name="Tao Y."/>
            <person name="Gao C."/>
            <person name="Wu H."/>
            <person name="Li Y."/>
            <person name="Cui Y."/>
            <person name="Guo X."/>
            <person name="Zheng S."/>
            <person name="Wang B."/>
            <person name="Yu K."/>
            <person name="Liang Q."/>
            <person name="Yang W."/>
            <person name="Lou X."/>
            <person name="Chen J."/>
            <person name="Feng M."/>
            <person name="Jian J."/>
            <person name="Zhang X."/>
            <person name="Luo G."/>
            <person name="Jiang Y."/>
            <person name="Liu J."/>
            <person name="Wang Z."/>
            <person name="Sha Y."/>
            <person name="Zhang B."/>
            <person name="Wu H."/>
            <person name="Tang D."/>
            <person name="Shen Q."/>
            <person name="Xue P."/>
            <person name="Zou S."/>
            <person name="Wang X."/>
            <person name="Liu X."/>
            <person name="Wang F."/>
            <person name="Yang Y."/>
            <person name="An X."/>
            <person name="Dong Z."/>
            <person name="Zhang K."/>
            <person name="Zhang X."/>
            <person name="Luo M.C."/>
            <person name="Dvorak J."/>
            <person name="Tong Y."/>
            <person name="Wang J."/>
            <person name="Yang H."/>
            <person name="Li Z."/>
            <person name="Wang D."/>
            <person name="Zhang A."/>
            <person name="Wang J."/>
        </authorList>
    </citation>
    <scope>NUCLEOTIDE SEQUENCE</scope>
    <source>
        <strain evidence="4">cv. G1812</strain>
    </source>
</reference>
<dbReference type="InterPro" id="IPR017853">
    <property type="entry name" value="GH"/>
</dbReference>
<accession>A0A8R7PHC6</accession>
<dbReference type="EnsemblPlants" id="TuG1812G0200004357.01.T01">
    <property type="protein sequence ID" value="TuG1812G0200004357.01.T01.cds381650"/>
    <property type="gene ID" value="TuG1812G0200004357.01"/>
</dbReference>
<organism evidence="3 4">
    <name type="scientific">Triticum urartu</name>
    <name type="common">Red wild einkorn</name>
    <name type="synonym">Crithodium urartu</name>
    <dbReference type="NCBI Taxonomy" id="4572"/>
    <lineage>
        <taxon>Eukaryota</taxon>
        <taxon>Viridiplantae</taxon>
        <taxon>Streptophyta</taxon>
        <taxon>Embryophyta</taxon>
        <taxon>Tracheophyta</taxon>
        <taxon>Spermatophyta</taxon>
        <taxon>Magnoliopsida</taxon>
        <taxon>Liliopsida</taxon>
        <taxon>Poales</taxon>
        <taxon>Poaceae</taxon>
        <taxon>BOP clade</taxon>
        <taxon>Pooideae</taxon>
        <taxon>Triticodae</taxon>
        <taxon>Triticeae</taxon>
        <taxon>Triticinae</taxon>
        <taxon>Triticum</taxon>
    </lineage>
</organism>
<dbReference type="SUPFAM" id="SSF51445">
    <property type="entry name" value="(Trans)glycosidases"/>
    <property type="match status" value="1"/>
</dbReference>
<evidence type="ECO:0000313" key="3">
    <source>
        <dbReference type="EnsemblPlants" id="TuG1812G0200004357.01.T01.cds381650"/>
    </source>
</evidence>
<protein>
    <recommendedName>
        <fullName evidence="5">4-hydroxy-7-methoxy-3-oxo-3,4-dihydro-2H-1,4-benzoxazin-2-yl glucosidebeta-D-glucosidase</fullName>
    </recommendedName>
</protein>
<dbReference type="GO" id="GO:0005975">
    <property type="term" value="P:carbohydrate metabolic process"/>
    <property type="evidence" value="ECO:0007669"/>
    <property type="project" value="InterPro"/>
</dbReference>
<comment type="similarity">
    <text evidence="1 2">Belongs to the glycosyl hydrolase 1 family.</text>
</comment>
<dbReference type="InterPro" id="IPR001360">
    <property type="entry name" value="Glyco_hydro_1"/>
</dbReference>
<keyword evidence="4" id="KW-1185">Reference proteome</keyword>
<proteinExistence type="inferred from homology"/>
<evidence type="ECO:0008006" key="5">
    <source>
        <dbReference type="Google" id="ProtNLM"/>
    </source>
</evidence>
<dbReference type="PANTHER" id="PTHR10353:SF159">
    <property type="entry name" value="BETA-GLUCOSIDASE 16"/>
    <property type="match status" value="1"/>
</dbReference>
<dbReference type="AlphaFoldDB" id="A0A8R7PHC6"/>
<dbReference type="GO" id="GO:0008422">
    <property type="term" value="F:beta-glucosidase activity"/>
    <property type="evidence" value="ECO:0007669"/>
    <property type="project" value="TreeGrafter"/>
</dbReference>
<dbReference type="Proteomes" id="UP000015106">
    <property type="component" value="Chromosome 2"/>
</dbReference>
<sequence>MDNFEWGFGFTVRFGIYHVDFEMQERTPKMSGKWYRDFLTGSRPVDQAQTLRADS</sequence>
<evidence type="ECO:0000313" key="4">
    <source>
        <dbReference type="Proteomes" id="UP000015106"/>
    </source>
</evidence>
<dbReference type="Gramene" id="TuG1812G0200004357.01.T01">
    <property type="protein sequence ID" value="TuG1812G0200004357.01.T01.cds381650"/>
    <property type="gene ID" value="TuG1812G0200004357.01"/>
</dbReference>
<reference evidence="3" key="2">
    <citation type="submission" date="2018-03" db="EMBL/GenBank/DDBJ databases">
        <title>The Triticum urartu genome reveals the dynamic nature of wheat genome evolution.</title>
        <authorList>
            <person name="Ling H."/>
            <person name="Ma B."/>
            <person name="Shi X."/>
            <person name="Liu H."/>
            <person name="Dong L."/>
            <person name="Sun H."/>
            <person name="Cao Y."/>
            <person name="Gao Q."/>
            <person name="Zheng S."/>
            <person name="Li Y."/>
            <person name="Yu Y."/>
            <person name="Du H."/>
            <person name="Qi M."/>
            <person name="Li Y."/>
            <person name="Yu H."/>
            <person name="Cui Y."/>
            <person name="Wang N."/>
            <person name="Chen C."/>
            <person name="Wu H."/>
            <person name="Zhao Y."/>
            <person name="Zhang J."/>
            <person name="Li Y."/>
            <person name="Zhou W."/>
            <person name="Zhang B."/>
            <person name="Hu W."/>
            <person name="Eijk M."/>
            <person name="Tang J."/>
            <person name="Witsenboer H."/>
            <person name="Zhao S."/>
            <person name="Li Z."/>
            <person name="Zhang A."/>
            <person name="Wang D."/>
            <person name="Liang C."/>
        </authorList>
    </citation>
    <scope>NUCLEOTIDE SEQUENCE [LARGE SCALE GENOMIC DNA]</scope>
    <source>
        <strain evidence="3">cv. G1812</strain>
    </source>
</reference>
<dbReference type="PANTHER" id="PTHR10353">
    <property type="entry name" value="GLYCOSYL HYDROLASE"/>
    <property type="match status" value="1"/>
</dbReference>
<dbReference type="Pfam" id="PF00232">
    <property type="entry name" value="Glyco_hydro_1"/>
    <property type="match status" value="1"/>
</dbReference>
<name>A0A8R7PHC6_TRIUA</name>
<evidence type="ECO:0000256" key="2">
    <source>
        <dbReference type="RuleBase" id="RU003690"/>
    </source>
</evidence>
<reference evidence="3" key="3">
    <citation type="submission" date="2022-06" db="UniProtKB">
        <authorList>
            <consortium name="EnsemblPlants"/>
        </authorList>
    </citation>
    <scope>IDENTIFICATION</scope>
</reference>
<evidence type="ECO:0000256" key="1">
    <source>
        <dbReference type="ARBA" id="ARBA00010838"/>
    </source>
</evidence>